<dbReference type="SUPFAM" id="SSF49785">
    <property type="entry name" value="Galactose-binding domain-like"/>
    <property type="match status" value="2"/>
</dbReference>
<feature type="region of interest" description="Disordered" evidence="3">
    <location>
        <begin position="404"/>
        <end position="439"/>
    </location>
</feature>
<dbReference type="PANTHER" id="PTHR22870:SF408">
    <property type="entry name" value="OS09G0560450 PROTEIN"/>
    <property type="match status" value="1"/>
</dbReference>
<dbReference type="InterPro" id="IPR008979">
    <property type="entry name" value="Galactose-bd-like_sf"/>
</dbReference>
<feature type="repeat" description="RCC1" evidence="2">
    <location>
        <begin position="1994"/>
        <end position="2045"/>
    </location>
</feature>
<evidence type="ECO:0000313" key="4">
    <source>
        <dbReference type="EMBL" id="KAK3289501.1"/>
    </source>
</evidence>
<dbReference type="InterPro" id="IPR000408">
    <property type="entry name" value="Reg_chr_condens"/>
</dbReference>
<dbReference type="Pfam" id="PF00415">
    <property type="entry name" value="RCC1"/>
    <property type="match status" value="3"/>
</dbReference>
<accession>A0AAE0LL74</accession>
<protein>
    <submittedName>
        <fullName evidence="4">Uncharacterized protein</fullName>
    </submittedName>
</protein>
<comment type="caution">
    <text evidence="4">The sequence shown here is derived from an EMBL/GenBank/DDBJ whole genome shotgun (WGS) entry which is preliminary data.</text>
</comment>
<feature type="repeat" description="RCC1" evidence="2">
    <location>
        <begin position="2046"/>
        <end position="2098"/>
    </location>
</feature>
<name>A0AAE0LL74_9CHLO</name>
<evidence type="ECO:0000256" key="3">
    <source>
        <dbReference type="SAM" id="MobiDB-lite"/>
    </source>
</evidence>
<keyword evidence="1" id="KW-0677">Repeat</keyword>
<proteinExistence type="predicted"/>
<feature type="compositionally biased region" description="Pro residues" evidence="3">
    <location>
        <begin position="409"/>
        <end position="429"/>
    </location>
</feature>
<keyword evidence="5" id="KW-1185">Reference proteome</keyword>
<dbReference type="EMBL" id="LGRX02000122">
    <property type="protein sequence ID" value="KAK3289501.1"/>
    <property type="molecule type" value="Genomic_DNA"/>
</dbReference>
<feature type="repeat" description="RCC1" evidence="2">
    <location>
        <begin position="1831"/>
        <end position="1881"/>
    </location>
</feature>
<evidence type="ECO:0000256" key="1">
    <source>
        <dbReference type="ARBA" id="ARBA00022737"/>
    </source>
</evidence>
<reference evidence="4 5" key="1">
    <citation type="journal article" date="2015" name="Genome Biol. Evol.">
        <title>Comparative Genomics of a Bacterivorous Green Alga Reveals Evolutionary Causalities and Consequences of Phago-Mixotrophic Mode of Nutrition.</title>
        <authorList>
            <person name="Burns J.A."/>
            <person name="Paasch A."/>
            <person name="Narechania A."/>
            <person name="Kim E."/>
        </authorList>
    </citation>
    <scope>NUCLEOTIDE SEQUENCE [LARGE SCALE GENOMIC DNA]</scope>
    <source>
        <strain evidence="4 5">PLY_AMNH</strain>
    </source>
</reference>
<dbReference type="InterPro" id="IPR051210">
    <property type="entry name" value="Ub_ligase/GEF_domain"/>
</dbReference>
<evidence type="ECO:0000313" key="5">
    <source>
        <dbReference type="Proteomes" id="UP001190700"/>
    </source>
</evidence>
<gene>
    <name evidence="4" type="ORF">CYMTET_3074</name>
</gene>
<dbReference type="Proteomes" id="UP001190700">
    <property type="component" value="Unassembled WGS sequence"/>
</dbReference>
<evidence type="ECO:0000256" key="2">
    <source>
        <dbReference type="PROSITE-ProRule" id="PRU00235"/>
    </source>
</evidence>
<dbReference type="InterPro" id="IPR009091">
    <property type="entry name" value="RCC1/BLIP-II"/>
</dbReference>
<feature type="repeat" description="RCC1" evidence="2">
    <location>
        <begin position="1882"/>
        <end position="1933"/>
    </location>
</feature>
<dbReference type="Gene3D" id="2.130.10.30">
    <property type="entry name" value="Regulator of chromosome condensation 1/beta-lactamase-inhibitor protein II"/>
    <property type="match status" value="2"/>
</dbReference>
<feature type="repeat" description="RCC1" evidence="2">
    <location>
        <begin position="1779"/>
        <end position="1830"/>
    </location>
</feature>
<dbReference type="SUPFAM" id="SSF50985">
    <property type="entry name" value="RCC1/BLIP-II"/>
    <property type="match status" value="2"/>
</dbReference>
<sequence>MYTHYRLDIFVKKSDLLYALGTFLLSLTCAVTESLQSVIPSEDILTSPTSFGSHSLEEVPLQHLTEKLEVNNGKSKIVDEETFKNYASASMGSTASSSGEGCFEGVCAEASQAIDDDDKTFWAESGCGGKPSNSSHSWLLIDLGRDREIAQVWIGAHFDMTYAVQVWNASSASPRTVGFRQCTGCEKGSEVGHGEATFSFPSTAVRYIKVDITFSARGGGFDACGESCCIWGTAIWSVHAFPEVQNYLHPRVIQRHPRPPAGRRELLETDNCATLNAAELGADGSGWSNEEVTNTGSAGLVHGLWGYTVQSVWKKFDLPQDSGTTYCTISWTSWATDSRDNEYNYLSDVNEHESNEAWGFSDFALTACRSRMGCTPALKACPAVVEGQQVFYGLLENRIRFGSSLLKPESPPPPPPPSPPPSPPSPPPSIHTVILDPESQLPPVTLRQGEVWSTGLMIENHGDDDLNVEVEVDMWTTKLLSNYEASSKHGGPPIIPLAMGHYSSIKVVWRGGWWACTGGRGMYESSCGADHSLMIDNTESRSPFRPWQACPSSCHNFGEVPYSFELKLNNQYILEQPDWGTLPPQCSKPLTYTGDIICDVDFVVSYGDTLTVTWYEASHSSSSSSSDNDGTIIVDLFAECHPGVVTSAQASSNLPQSITQSTPWTDIGLQVSVFAAQGDKVLLTVNLNYSPHGDNHQGYLTIFRNGVNVIGGYEYDELQTIRPDAGGRNQIATMTWLDSPQHTGIAVYTVKARRSSSFTLSEKGAKRQLAAVVLHGKAGNREMQQPDIAAASTIRSVYSYISSTSWTIVPGIQASVQTMSPTDRVLITINLNMYSRSDHTIGRFTIFRDGVNVNAADANDGLQVAYATYSYSWTDVLNLRVDAVTTREFDKVLLLVNLNWVPTQTWTDECWLTIFRDDTNLNGPGNAGLQQLGNRESGRNQPATMTFLDTPNKAGNYTYRVKARSHYGHTFTIGERHGNILSQIAAVIIPSAENISNSAYQSIFKPDEEESFYGLDHAALSEVATSPMCSPPSIEWLIVNSTNSTIAAGQQQKFNVLFSATNPETTVGRHHSKLTVTALNAKTDFEGLPARIDAELHVVEAHYSEDLDEYEVWIQTAPPQPKSPPPLLNIPPIPPPPPAPGANESVSVFIISFDEPVIMSESEDAAIKQGAADFPRSPYYHVEFDAKVYLPWFGVGLEAEDITELVNVTNGYVISAQPSSTCKDLEIDVKGVLELQDPWLHTNTTVHVTIPHVPTQTTATFEHWPVVELYAMDTLASAHGHCTDKSSLLVLAHFSETITGLDADGFVLGDGVRVASISSTPNTRNTYHVLLEFEADFVGITNVGLQRGAAVDLCGNPSLATPKLGLFRYPALAFSQESAFDINVNAIATFTARPPSSDYDAPQPSAPSTGTSNAAAFFDNGAGYCFKLKNNGRSNFEIAQKACESVYGKCKPGQCGSFHYWYGDGHLSCDCNKAAGQYEFVYQNDDSSFVGDIDCARNTGSVAGKDMFVRQKATSGCASGCWQLALVNLGSIPCQSADMYRNNYQASYGIHSYSSCHSHNRCVNRLNDGNTVFGSGGRYDLLWNPRSSAWIIFDLYSPKTLRTITTYAQNEYSDCSREVTGFRLSYSSDGSTSNFVTALEATRGSGCKQTSSRQSPNPGVDTFDILACKASRYWKLEVTDTFTADFAQYFGFMEIVLHANMDPSTTCSDHDYYYRTTSSGAYGAGWNEYGQLGNMKASYGDYSSQYIFQSVSSVFLDEGETIVSVAAGQDSSFFLTSGSNVMASGADHYGQLGIGSQYSRNALTKTVDWLPSKVVDIQAAGEHAFFLLTGGRVFATGSNGYYQLGRIHDSSRLSTPREVMPEHEVTKIRTAQENTFFFVAGGSVYGVGRNRYGEHGDGNTGSKSAPTQLVFAFNGSVIDITCGQYYAFFLTAGLETYAAGYTYYSNLGDGYPYQYSRIQQMPVQVMKGYDIVQVAIPNENFWNGVFTIFRSKDGKVYGVGYNYDGQLGDGTRTERSIPVELFVGSNVTIADVVVSRKNSYFITTDGALYGCGDNSYGQLGSGLESNSNTKVLFPRAIYLNGVVVDVAAGQYHVLVVVK</sequence>
<organism evidence="4 5">
    <name type="scientific">Cymbomonas tetramitiformis</name>
    <dbReference type="NCBI Taxonomy" id="36881"/>
    <lineage>
        <taxon>Eukaryota</taxon>
        <taxon>Viridiplantae</taxon>
        <taxon>Chlorophyta</taxon>
        <taxon>Pyramimonadophyceae</taxon>
        <taxon>Pyramimonadales</taxon>
        <taxon>Pyramimonadaceae</taxon>
        <taxon>Cymbomonas</taxon>
    </lineage>
</organism>
<dbReference type="PROSITE" id="PS50012">
    <property type="entry name" value="RCC1_3"/>
    <property type="match status" value="5"/>
</dbReference>
<dbReference type="PANTHER" id="PTHR22870">
    <property type="entry name" value="REGULATOR OF CHROMOSOME CONDENSATION"/>
    <property type="match status" value="1"/>
</dbReference>
<dbReference type="Gene3D" id="2.60.120.260">
    <property type="entry name" value="Galactose-binding domain-like"/>
    <property type="match status" value="2"/>
</dbReference>
<dbReference type="PRINTS" id="PR00633">
    <property type="entry name" value="RCCNDNSATION"/>
</dbReference>